<dbReference type="PANTHER" id="PTHR33434">
    <property type="entry name" value="DEGV DOMAIN-CONTAINING PROTEIN DR_1986-RELATED"/>
    <property type="match status" value="1"/>
</dbReference>
<sequence length="290" mass="31620">MKIAIVTDSNSGISEYEAQKWGIYVLPMPVIIEDNIYFEGKNMTQKLFYDSLMSGKRVSTSQPSPGDVVNLWESILNNGCDEIVYIPMSSGLSNSYNTASGLALDYKGRVEVVNNHRISVTQKQSVIEAVRLSRNNYSASDIKKLLEKNAYESSIYIAVNTLKYLKKGGRITPAAAAISSALNIKPVLTIQGGKLDAFSVSRGMNKCKKKMIEAIRNDINLRFSGVDNTLIKIGAAGSFLDDEMAVKWKNEVSAAFENIEITYDPLACSIGCHVGPDAIGIGVSKVVDLS</sequence>
<dbReference type="NCBIfam" id="TIGR00762">
    <property type="entry name" value="DegV"/>
    <property type="match status" value="1"/>
</dbReference>
<dbReference type="EMBL" id="JBGFFE010000014">
    <property type="protein sequence ID" value="MEY8764054.1"/>
    <property type="molecule type" value="Genomic_DNA"/>
</dbReference>
<dbReference type="Gene3D" id="3.40.50.10170">
    <property type="match status" value="1"/>
</dbReference>
<organism evidence="2 3">
    <name type="scientific">Clostridium lapidicellarium</name>
    <dbReference type="NCBI Taxonomy" id="3240931"/>
    <lineage>
        <taxon>Bacteria</taxon>
        <taxon>Bacillati</taxon>
        <taxon>Bacillota</taxon>
        <taxon>Clostridia</taxon>
        <taxon>Eubacteriales</taxon>
        <taxon>Clostridiaceae</taxon>
        <taxon>Clostridium</taxon>
    </lineage>
</organism>
<dbReference type="PROSITE" id="PS51482">
    <property type="entry name" value="DEGV"/>
    <property type="match status" value="1"/>
</dbReference>
<dbReference type="Proteomes" id="UP001565220">
    <property type="component" value="Unassembled WGS sequence"/>
</dbReference>
<dbReference type="Gene3D" id="3.30.1180.10">
    <property type="match status" value="1"/>
</dbReference>
<evidence type="ECO:0000256" key="1">
    <source>
        <dbReference type="ARBA" id="ARBA00023121"/>
    </source>
</evidence>
<accession>A0ABV4DYS5</accession>
<name>A0ABV4DYS5_9CLOT</name>
<protein>
    <submittedName>
        <fullName evidence="2">DegV family protein</fullName>
    </submittedName>
</protein>
<keyword evidence="1" id="KW-0446">Lipid-binding</keyword>
<comment type="caution">
    <text evidence="2">The sequence shown here is derived from an EMBL/GenBank/DDBJ whole genome shotgun (WGS) entry which is preliminary data.</text>
</comment>
<dbReference type="InterPro" id="IPR003797">
    <property type="entry name" value="DegV"/>
</dbReference>
<dbReference type="RefSeq" id="WP_369869087.1">
    <property type="nucleotide sequence ID" value="NZ_JBGFFE010000014.1"/>
</dbReference>
<dbReference type="SUPFAM" id="SSF82549">
    <property type="entry name" value="DAK1/DegV-like"/>
    <property type="match status" value="1"/>
</dbReference>
<reference evidence="2 3" key="1">
    <citation type="submission" date="2024-08" db="EMBL/GenBank/DDBJ databases">
        <title>Clostridium lapicellarii sp. nov., and Clostridium renhuaiense sp. nov., two species isolated from the mud in a fermentation cellar used for producing sauce-flavour Chinese liquors.</title>
        <authorList>
            <person name="Yang F."/>
            <person name="Wang H."/>
            <person name="Chen L.Q."/>
            <person name="Zhou N."/>
            <person name="Lu J.J."/>
            <person name="Pu X.X."/>
            <person name="Wan B."/>
            <person name="Wang L."/>
            <person name="Liu S.J."/>
        </authorList>
    </citation>
    <scope>NUCLEOTIDE SEQUENCE [LARGE SCALE GENOMIC DNA]</scope>
    <source>
        <strain evidence="2 3">MT-113</strain>
    </source>
</reference>
<dbReference type="InterPro" id="IPR050270">
    <property type="entry name" value="DegV_domain_contain"/>
</dbReference>
<keyword evidence="3" id="KW-1185">Reference proteome</keyword>
<evidence type="ECO:0000313" key="2">
    <source>
        <dbReference type="EMBL" id="MEY8764054.1"/>
    </source>
</evidence>
<dbReference type="InterPro" id="IPR043168">
    <property type="entry name" value="DegV_C"/>
</dbReference>
<dbReference type="Pfam" id="PF02645">
    <property type="entry name" value="DegV"/>
    <property type="match status" value="1"/>
</dbReference>
<gene>
    <name evidence="2" type="ORF">AB8S09_10445</name>
</gene>
<evidence type="ECO:0000313" key="3">
    <source>
        <dbReference type="Proteomes" id="UP001565220"/>
    </source>
</evidence>
<proteinExistence type="predicted"/>
<dbReference type="PANTHER" id="PTHR33434:SF2">
    <property type="entry name" value="FATTY ACID-BINDING PROTEIN TM_1468"/>
    <property type="match status" value="1"/>
</dbReference>